<dbReference type="SUPFAM" id="SSF55846">
    <property type="entry name" value="N-acetylmuramoyl-L-alanine amidase-like"/>
    <property type="match status" value="1"/>
</dbReference>
<keyword evidence="3" id="KW-0391">Immunity</keyword>
<dbReference type="InterPro" id="IPR002502">
    <property type="entry name" value="Amidase_domain"/>
</dbReference>
<feature type="signal peptide" evidence="4">
    <location>
        <begin position="1"/>
        <end position="16"/>
    </location>
</feature>
<proteinExistence type="inferred from homology"/>
<dbReference type="GO" id="GO:0008270">
    <property type="term" value="F:zinc ion binding"/>
    <property type="evidence" value="ECO:0007669"/>
    <property type="project" value="InterPro"/>
</dbReference>
<dbReference type="InterPro" id="IPR036505">
    <property type="entry name" value="Amidase/PGRP_sf"/>
</dbReference>
<evidence type="ECO:0000313" key="7">
    <source>
        <dbReference type="EnsemblMetazoa" id="SMAR013411-PA"/>
    </source>
</evidence>
<feature type="domain" description="N-acetylmuramoyl-L-alanine amidase" evidence="5">
    <location>
        <begin position="38"/>
        <end position="173"/>
    </location>
</feature>
<feature type="domain" description="Peptidoglycan recognition protein family" evidence="6">
    <location>
        <begin position="26"/>
        <end position="167"/>
    </location>
</feature>
<evidence type="ECO:0000256" key="4">
    <source>
        <dbReference type="SAM" id="SignalP"/>
    </source>
</evidence>
<dbReference type="PANTHER" id="PTHR11022:SF41">
    <property type="entry name" value="PEPTIDOGLYCAN-RECOGNITION PROTEIN LC-RELATED"/>
    <property type="match status" value="1"/>
</dbReference>
<dbReference type="SMART" id="SM00701">
    <property type="entry name" value="PGRP"/>
    <property type="match status" value="1"/>
</dbReference>
<dbReference type="CDD" id="cd06583">
    <property type="entry name" value="PGRP"/>
    <property type="match status" value="1"/>
</dbReference>
<evidence type="ECO:0000256" key="3">
    <source>
        <dbReference type="ARBA" id="ARBA00022859"/>
    </source>
</evidence>
<evidence type="ECO:0000256" key="1">
    <source>
        <dbReference type="ARBA" id="ARBA00007553"/>
    </source>
</evidence>
<dbReference type="PANTHER" id="PTHR11022">
    <property type="entry name" value="PEPTIDOGLYCAN RECOGNITION PROTEIN"/>
    <property type="match status" value="1"/>
</dbReference>
<keyword evidence="4" id="KW-0732">Signal</keyword>
<keyword evidence="8" id="KW-1185">Reference proteome</keyword>
<accession>T1JHT0</accession>
<dbReference type="Pfam" id="PF01510">
    <property type="entry name" value="Amidase_2"/>
    <property type="match status" value="1"/>
</dbReference>
<dbReference type="PhylomeDB" id="T1JHT0"/>
<dbReference type="AlphaFoldDB" id="T1JHT0"/>
<evidence type="ECO:0000259" key="5">
    <source>
        <dbReference type="SMART" id="SM00644"/>
    </source>
</evidence>
<dbReference type="GO" id="GO:0045087">
    <property type="term" value="P:innate immune response"/>
    <property type="evidence" value="ECO:0007669"/>
    <property type="project" value="UniProtKB-KW"/>
</dbReference>
<dbReference type="Gene3D" id="3.40.80.10">
    <property type="entry name" value="Peptidoglycan recognition protein-like"/>
    <property type="match status" value="1"/>
</dbReference>
<evidence type="ECO:0008006" key="9">
    <source>
        <dbReference type="Google" id="ProtNLM"/>
    </source>
</evidence>
<sequence length="200" mass="22462">MFIKLLLYLYICTGLAIDPNLDCPGIIIVPRDEWGSVIPKIDEELSETPKFVFIHHTESETCSTQNTCEEYLRNLQLYDTNILGRKDVGMNFLIGGDGRIYEGRGWNTVGDHTPGYPQSIGISFIGNYDDFLPTSSMIKAAKNLLNCGVKKGTLDFEHSVNGHRDASCSHCPGNALHGEISTWSGFRIHDLSYRNCWEKK</sequence>
<dbReference type="GO" id="GO:0008745">
    <property type="term" value="F:N-acetylmuramoyl-L-alanine amidase activity"/>
    <property type="evidence" value="ECO:0007669"/>
    <property type="project" value="InterPro"/>
</dbReference>
<organism evidence="7 8">
    <name type="scientific">Strigamia maritima</name>
    <name type="common">European centipede</name>
    <name type="synonym">Geophilus maritimus</name>
    <dbReference type="NCBI Taxonomy" id="126957"/>
    <lineage>
        <taxon>Eukaryota</taxon>
        <taxon>Metazoa</taxon>
        <taxon>Ecdysozoa</taxon>
        <taxon>Arthropoda</taxon>
        <taxon>Myriapoda</taxon>
        <taxon>Chilopoda</taxon>
        <taxon>Pleurostigmophora</taxon>
        <taxon>Geophilomorpha</taxon>
        <taxon>Linotaeniidae</taxon>
        <taxon>Strigamia</taxon>
    </lineage>
</organism>
<dbReference type="STRING" id="126957.T1JHT0"/>
<dbReference type="eggNOG" id="ENOG502QR3D">
    <property type="taxonomic scope" value="Eukaryota"/>
</dbReference>
<dbReference type="EMBL" id="JH431790">
    <property type="status" value="NOT_ANNOTATED_CDS"/>
    <property type="molecule type" value="Genomic_DNA"/>
</dbReference>
<dbReference type="OMA" id="HYLIGGN"/>
<reference evidence="8" key="1">
    <citation type="submission" date="2011-05" db="EMBL/GenBank/DDBJ databases">
        <authorList>
            <person name="Richards S.R."/>
            <person name="Qu J."/>
            <person name="Jiang H."/>
            <person name="Jhangiani S.N."/>
            <person name="Agravi P."/>
            <person name="Goodspeed R."/>
            <person name="Gross S."/>
            <person name="Mandapat C."/>
            <person name="Jackson L."/>
            <person name="Mathew T."/>
            <person name="Pu L."/>
            <person name="Thornton R."/>
            <person name="Saada N."/>
            <person name="Wilczek-Boney K.B."/>
            <person name="Lee S."/>
            <person name="Kovar C."/>
            <person name="Wu Y."/>
            <person name="Scherer S.E."/>
            <person name="Worley K.C."/>
            <person name="Muzny D.M."/>
            <person name="Gibbs R."/>
        </authorList>
    </citation>
    <scope>NUCLEOTIDE SEQUENCE</scope>
    <source>
        <strain evidence="8">Brora</strain>
    </source>
</reference>
<dbReference type="SMART" id="SM00644">
    <property type="entry name" value="Ami_2"/>
    <property type="match status" value="1"/>
</dbReference>
<dbReference type="InterPro" id="IPR006619">
    <property type="entry name" value="PGRP_domain_met/bac"/>
</dbReference>
<evidence type="ECO:0000313" key="8">
    <source>
        <dbReference type="Proteomes" id="UP000014500"/>
    </source>
</evidence>
<protein>
    <recommendedName>
        <fullName evidence="9">Peptidoglycan-recognition protein</fullName>
    </recommendedName>
</protein>
<reference evidence="7" key="2">
    <citation type="submission" date="2015-02" db="UniProtKB">
        <authorList>
            <consortium name="EnsemblMetazoa"/>
        </authorList>
    </citation>
    <scope>IDENTIFICATION</scope>
</reference>
<name>T1JHT0_STRMM</name>
<dbReference type="EnsemblMetazoa" id="SMAR013411-RA">
    <property type="protein sequence ID" value="SMAR013411-PA"/>
    <property type="gene ID" value="SMAR013411"/>
</dbReference>
<comment type="similarity">
    <text evidence="1">Belongs to the N-acetylmuramoyl-L-alanine amidase 2 family.</text>
</comment>
<evidence type="ECO:0000259" key="6">
    <source>
        <dbReference type="SMART" id="SM00701"/>
    </source>
</evidence>
<dbReference type="HOGENOM" id="CLU_037559_3_2_1"/>
<dbReference type="InterPro" id="IPR015510">
    <property type="entry name" value="PGRP"/>
</dbReference>
<dbReference type="FunFam" id="3.40.80.10:FF:000001">
    <property type="entry name" value="Peptidoglycan recognition protein 1"/>
    <property type="match status" value="1"/>
</dbReference>
<evidence type="ECO:0000256" key="2">
    <source>
        <dbReference type="ARBA" id="ARBA00022588"/>
    </source>
</evidence>
<dbReference type="GO" id="GO:0009253">
    <property type="term" value="P:peptidoglycan catabolic process"/>
    <property type="evidence" value="ECO:0007669"/>
    <property type="project" value="InterPro"/>
</dbReference>
<dbReference type="Proteomes" id="UP000014500">
    <property type="component" value="Unassembled WGS sequence"/>
</dbReference>
<keyword evidence="2" id="KW-0399">Innate immunity</keyword>
<feature type="chain" id="PRO_5004579675" description="Peptidoglycan-recognition protein" evidence="4">
    <location>
        <begin position="17"/>
        <end position="200"/>
    </location>
</feature>